<dbReference type="EMBL" id="BAABJO010000018">
    <property type="protein sequence ID" value="GAA5128286.1"/>
    <property type="molecule type" value="Genomic_DNA"/>
</dbReference>
<protein>
    <submittedName>
        <fullName evidence="2">ROK family protein</fullName>
    </submittedName>
</protein>
<comment type="caution">
    <text evidence="2">The sequence shown here is derived from an EMBL/GenBank/DDBJ whole genome shotgun (WGS) entry which is preliminary data.</text>
</comment>
<dbReference type="InterPro" id="IPR036388">
    <property type="entry name" value="WH-like_DNA-bd_sf"/>
</dbReference>
<dbReference type="SUPFAM" id="SSF46785">
    <property type="entry name" value="Winged helix' DNA-binding domain"/>
    <property type="match status" value="1"/>
</dbReference>
<proteinExistence type="inferred from homology"/>
<dbReference type="RefSeq" id="WP_345607455.1">
    <property type="nucleotide sequence ID" value="NZ_BAABJO010000018.1"/>
</dbReference>
<evidence type="ECO:0000313" key="3">
    <source>
        <dbReference type="Proteomes" id="UP001500804"/>
    </source>
</evidence>
<dbReference type="Proteomes" id="UP001500804">
    <property type="component" value="Unassembled WGS sequence"/>
</dbReference>
<dbReference type="PANTHER" id="PTHR18964:SF149">
    <property type="entry name" value="BIFUNCTIONAL UDP-N-ACETYLGLUCOSAMINE 2-EPIMERASE_N-ACETYLMANNOSAMINE KINASE"/>
    <property type="match status" value="1"/>
</dbReference>
<dbReference type="InterPro" id="IPR043129">
    <property type="entry name" value="ATPase_NBD"/>
</dbReference>
<dbReference type="Gene3D" id="1.10.10.10">
    <property type="entry name" value="Winged helix-like DNA-binding domain superfamily/Winged helix DNA-binding domain"/>
    <property type="match status" value="1"/>
</dbReference>
<dbReference type="InterPro" id="IPR000600">
    <property type="entry name" value="ROK"/>
</dbReference>
<accession>A0ABP9NN49</accession>
<dbReference type="SUPFAM" id="SSF53067">
    <property type="entry name" value="Actin-like ATPase domain"/>
    <property type="match status" value="2"/>
</dbReference>
<dbReference type="PANTHER" id="PTHR18964">
    <property type="entry name" value="ROK (REPRESSOR, ORF, KINASE) FAMILY"/>
    <property type="match status" value="1"/>
</dbReference>
<evidence type="ECO:0000256" key="1">
    <source>
        <dbReference type="ARBA" id="ARBA00006479"/>
    </source>
</evidence>
<dbReference type="InterPro" id="IPR036390">
    <property type="entry name" value="WH_DNA-bd_sf"/>
</dbReference>
<name>A0ABP9NN49_9PSEU</name>
<organism evidence="2 3">
    <name type="scientific">Pseudonocardia adelaidensis</name>
    <dbReference type="NCBI Taxonomy" id="648754"/>
    <lineage>
        <taxon>Bacteria</taxon>
        <taxon>Bacillati</taxon>
        <taxon>Actinomycetota</taxon>
        <taxon>Actinomycetes</taxon>
        <taxon>Pseudonocardiales</taxon>
        <taxon>Pseudonocardiaceae</taxon>
        <taxon>Pseudonocardia</taxon>
    </lineage>
</organism>
<evidence type="ECO:0000313" key="2">
    <source>
        <dbReference type="EMBL" id="GAA5128286.1"/>
    </source>
</evidence>
<dbReference type="Pfam" id="PF13412">
    <property type="entry name" value="HTH_24"/>
    <property type="match status" value="1"/>
</dbReference>
<comment type="similarity">
    <text evidence="1">Belongs to the ROK (NagC/XylR) family.</text>
</comment>
<dbReference type="Gene3D" id="3.30.420.40">
    <property type="match status" value="2"/>
</dbReference>
<gene>
    <name evidence="2" type="ORF">GCM10023320_46990</name>
</gene>
<dbReference type="Pfam" id="PF00480">
    <property type="entry name" value="ROK"/>
    <property type="match status" value="1"/>
</dbReference>
<sequence length="376" mass="38469">MASSSAPSAGSILGLIRETGGLSRAQLLDRSGMARSTLYARLEELAALGVIYEGEPLGAARGRPSRRIRFDDRGRVILTVAIGQAAARVSVTDTGGRELRSRTVPVVLARPADDVVDPLLDIGSALLARGEVLVGVGVAVPAPVDVRTGLIRAATTIAAWPADAVLTAVGRRFRVPVVVENDGRADALGEGVPDETMVYAKVATGISCGIVVDGHVLEGARGVAGDIGHILVDPDGPRCRCGRRGCLAAFSSGAGMLERLALPTLDDLVAAVEGGDAAALAELDAATNHLGRALAAIVATVNPGRLLLGGAVGRLMVEGVRARVRGDVVDRVAEGLRIEAASWGEAAASRGLADLVMRRAYAPEAIDALLVGHGPG</sequence>
<keyword evidence="3" id="KW-1185">Reference proteome</keyword>
<reference evidence="3" key="1">
    <citation type="journal article" date="2019" name="Int. J. Syst. Evol. Microbiol.">
        <title>The Global Catalogue of Microorganisms (GCM) 10K type strain sequencing project: providing services to taxonomists for standard genome sequencing and annotation.</title>
        <authorList>
            <consortium name="The Broad Institute Genomics Platform"/>
            <consortium name="The Broad Institute Genome Sequencing Center for Infectious Disease"/>
            <person name="Wu L."/>
            <person name="Ma J."/>
        </authorList>
    </citation>
    <scope>NUCLEOTIDE SEQUENCE [LARGE SCALE GENOMIC DNA]</scope>
    <source>
        <strain evidence="3">JCM 18302</strain>
    </source>
</reference>